<dbReference type="AlphaFoldDB" id="V8QS96"/>
<dbReference type="RefSeq" id="WP_024006109.1">
    <property type="nucleotide sequence ID" value="NZ_KI650980.1"/>
</dbReference>
<comment type="caution">
    <text evidence="6">The sequence shown here is derived from an EMBL/GenBank/DDBJ whole genome shotgun (WGS) entry which is preliminary data.</text>
</comment>
<feature type="transmembrane region" description="Helical" evidence="5">
    <location>
        <begin position="57"/>
        <end position="75"/>
    </location>
</feature>
<dbReference type="PATRIC" id="fig|1424334.3.peg.3170"/>
<feature type="transmembrane region" description="Helical" evidence="5">
    <location>
        <begin position="123"/>
        <end position="141"/>
    </location>
</feature>
<keyword evidence="3 5" id="KW-1133">Transmembrane helix</keyword>
<name>V8QS96_9BURK</name>
<organism evidence="6 7">
    <name type="scientific">Advenella kashmirensis W13003</name>
    <dbReference type="NCBI Taxonomy" id="1424334"/>
    <lineage>
        <taxon>Bacteria</taxon>
        <taxon>Pseudomonadati</taxon>
        <taxon>Pseudomonadota</taxon>
        <taxon>Betaproteobacteria</taxon>
        <taxon>Burkholderiales</taxon>
        <taxon>Alcaligenaceae</taxon>
    </lineage>
</organism>
<dbReference type="EMBL" id="AYXT01000010">
    <property type="protein sequence ID" value="ETF02185.1"/>
    <property type="molecule type" value="Genomic_DNA"/>
</dbReference>
<keyword evidence="7" id="KW-1185">Reference proteome</keyword>
<keyword evidence="4 5" id="KW-0472">Membrane</keyword>
<feature type="transmembrane region" description="Helical" evidence="5">
    <location>
        <begin position="18"/>
        <end position="37"/>
    </location>
</feature>
<dbReference type="OrthoDB" id="6522672at2"/>
<sequence>MRTFVSVNRRLTRSIQPLLDIPAIHTAVLLALCAPYIQGGLVKLFDFPGAIDEMTHFGLVPAPVFAVLVIVLELVASAMIIFGLFRWLGALALAAFTLLATLLALRFWELPAGNERFMAANSFFEHIAIIGGLLLVAWLDIRKGDFDER</sequence>
<feature type="transmembrane region" description="Helical" evidence="5">
    <location>
        <begin position="87"/>
        <end position="108"/>
    </location>
</feature>
<dbReference type="eggNOG" id="COG2259">
    <property type="taxonomic scope" value="Bacteria"/>
</dbReference>
<accession>V8QS96</accession>
<evidence type="ECO:0000313" key="6">
    <source>
        <dbReference type="EMBL" id="ETF02185.1"/>
    </source>
</evidence>
<evidence type="ECO:0000256" key="3">
    <source>
        <dbReference type="ARBA" id="ARBA00022989"/>
    </source>
</evidence>
<proteinExistence type="predicted"/>
<dbReference type="HOGENOM" id="CLU_058421_11_0_4"/>
<evidence type="ECO:0000256" key="4">
    <source>
        <dbReference type="ARBA" id="ARBA00023136"/>
    </source>
</evidence>
<reference evidence="6 7" key="1">
    <citation type="journal article" date="2014" name="Genome Announc.">
        <title>Draft Genome Sequence of Advenella kashmirensis Strain W13003, a Polycyclic Aromatic Hydrocarbon-Degrading Bacterium.</title>
        <authorList>
            <person name="Wang X."/>
            <person name="Jin D."/>
            <person name="Zhou L."/>
            <person name="Wu L."/>
            <person name="An W."/>
            <person name="Zhao L."/>
        </authorList>
    </citation>
    <scope>NUCLEOTIDE SEQUENCE [LARGE SCALE GENOMIC DNA]</scope>
    <source>
        <strain evidence="6 7">W13003</strain>
    </source>
</reference>
<dbReference type="STRING" id="1424334.W822_15815"/>
<evidence type="ECO:0000256" key="1">
    <source>
        <dbReference type="ARBA" id="ARBA00004141"/>
    </source>
</evidence>
<evidence type="ECO:0000256" key="5">
    <source>
        <dbReference type="SAM" id="Phobius"/>
    </source>
</evidence>
<evidence type="ECO:0000256" key="2">
    <source>
        <dbReference type="ARBA" id="ARBA00022692"/>
    </source>
</evidence>
<comment type="subcellular location">
    <subcellularLocation>
        <location evidence="1">Membrane</location>
        <topology evidence="1">Multi-pass membrane protein</topology>
    </subcellularLocation>
</comment>
<dbReference type="Proteomes" id="UP000018733">
    <property type="component" value="Unassembled WGS sequence"/>
</dbReference>
<keyword evidence="2 5" id="KW-0812">Transmembrane</keyword>
<gene>
    <name evidence="6" type="ORF">W822_15815</name>
</gene>
<dbReference type="GO" id="GO:0016020">
    <property type="term" value="C:membrane"/>
    <property type="evidence" value="ECO:0007669"/>
    <property type="project" value="UniProtKB-SubCell"/>
</dbReference>
<dbReference type="Pfam" id="PF07681">
    <property type="entry name" value="DoxX"/>
    <property type="match status" value="1"/>
</dbReference>
<protein>
    <submittedName>
        <fullName evidence="6">DoxX protein</fullName>
    </submittedName>
</protein>
<evidence type="ECO:0000313" key="7">
    <source>
        <dbReference type="Proteomes" id="UP000018733"/>
    </source>
</evidence>
<dbReference type="InterPro" id="IPR032808">
    <property type="entry name" value="DoxX"/>
</dbReference>